<feature type="repeat" description="ANK" evidence="3">
    <location>
        <begin position="150"/>
        <end position="184"/>
    </location>
</feature>
<dbReference type="PANTHER" id="PTHR24126">
    <property type="entry name" value="ANKYRIN REPEAT, PH AND SEC7 DOMAIN CONTAINING PROTEIN SECG-RELATED"/>
    <property type="match status" value="1"/>
</dbReference>
<name>A0A1W0WM42_HYPEX</name>
<evidence type="ECO:0000256" key="3">
    <source>
        <dbReference type="PROSITE-ProRule" id="PRU00023"/>
    </source>
</evidence>
<evidence type="ECO:0000313" key="6">
    <source>
        <dbReference type="Proteomes" id="UP000192578"/>
    </source>
</evidence>
<dbReference type="EMBL" id="MTYJ01000076">
    <property type="protein sequence ID" value="OQV16265.1"/>
    <property type="molecule type" value="Genomic_DNA"/>
</dbReference>
<protein>
    <submittedName>
        <fullName evidence="5">Ankyrin repeat domain-containing protein 49</fullName>
    </submittedName>
</protein>
<dbReference type="OrthoDB" id="19174at2759"/>
<feature type="region of interest" description="Disordered" evidence="4">
    <location>
        <begin position="24"/>
        <end position="48"/>
    </location>
</feature>
<evidence type="ECO:0000256" key="1">
    <source>
        <dbReference type="ARBA" id="ARBA00022737"/>
    </source>
</evidence>
<dbReference type="Gene3D" id="1.25.40.20">
    <property type="entry name" value="Ankyrin repeat-containing domain"/>
    <property type="match status" value="1"/>
</dbReference>
<dbReference type="Pfam" id="PF12796">
    <property type="entry name" value="Ank_2"/>
    <property type="match status" value="1"/>
</dbReference>
<gene>
    <name evidence="5" type="ORF">BV898_09573</name>
</gene>
<dbReference type="SUPFAM" id="SSF48403">
    <property type="entry name" value="Ankyrin repeat"/>
    <property type="match status" value="1"/>
</dbReference>
<dbReference type="SMART" id="SM00248">
    <property type="entry name" value="ANK"/>
    <property type="match status" value="4"/>
</dbReference>
<evidence type="ECO:0000256" key="2">
    <source>
        <dbReference type="ARBA" id="ARBA00023043"/>
    </source>
</evidence>
<dbReference type="Pfam" id="PF00023">
    <property type="entry name" value="Ank"/>
    <property type="match status" value="1"/>
</dbReference>
<keyword evidence="6" id="KW-1185">Reference proteome</keyword>
<comment type="caution">
    <text evidence="5">The sequence shown here is derived from an EMBL/GenBank/DDBJ whole genome shotgun (WGS) entry which is preliminary data.</text>
</comment>
<organism evidence="5 6">
    <name type="scientific">Hypsibius exemplaris</name>
    <name type="common">Freshwater tardigrade</name>
    <dbReference type="NCBI Taxonomy" id="2072580"/>
    <lineage>
        <taxon>Eukaryota</taxon>
        <taxon>Metazoa</taxon>
        <taxon>Ecdysozoa</taxon>
        <taxon>Tardigrada</taxon>
        <taxon>Eutardigrada</taxon>
        <taxon>Parachela</taxon>
        <taxon>Hypsibioidea</taxon>
        <taxon>Hypsibiidae</taxon>
        <taxon>Hypsibius</taxon>
    </lineage>
</organism>
<keyword evidence="1" id="KW-0677">Repeat</keyword>
<feature type="repeat" description="ANK" evidence="3">
    <location>
        <begin position="117"/>
        <end position="149"/>
    </location>
</feature>
<dbReference type="AlphaFoldDB" id="A0A1W0WM42"/>
<keyword evidence="2 3" id="KW-0040">ANK repeat</keyword>
<dbReference type="PROSITE" id="PS50297">
    <property type="entry name" value="ANK_REP_REGION"/>
    <property type="match status" value="3"/>
</dbReference>
<dbReference type="PRINTS" id="PR01415">
    <property type="entry name" value="ANKYRIN"/>
</dbReference>
<dbReference type="InterPro" id="IPR036770">
    <property type="entry name" value="Ankyrin_rpt-contain_sf"/>
</dbReference>
<proteinExistence type="predicted"/>
<dbReference type="Proteomes" id="UP000192578">
    <property type="component" value="Unassembled WGS sequence"/>
</dbReference>
<reference evidence="6" key="1">
    <citation type="submission" date="2017-01" db="EMBL/GenBank/DDBJ databases">
        <title>Comparative genomics of anhydrobiosis in the tardigrade Hypsibius dujardini.</title>
        <authorList>
            <person name="Yoshida Y."/>
            <person name="Koutsovoulos G."/>
            <person name="Laetsch D."/>
            <person name="Stevens L."/>
            <person name="Kumar S."/>
            <person name="Horikawa D."/>
            <person name="Ishino K."/>
            <person name="Komine S."/>
            <person name="Tomita M."/>
            <person name="Blaxter M."/>
            <person name="Arakawa K."/>
        </authorList>
    </citation>
    <scope>NUCLEOTIDE SEQUENCE [LARGE SCALE GENOMIC DNA]</scope>
    <source>
        <strain evidence="6">Z151</strain>
    </source>
</reference>
<evidence type="ECO:0000313" key="5">
    <source>
        <dbReference type="EMBL" id="OQV16265.1"/>
    </source>
</evidence>
<dbReference type="PROSITE" id="PS50088">
    <property type="entry name" value="ANK_REPEAT"/>
    <property type="match status" value="3"/>
</dbReference>
<feature type="repeat" description="ANK" evidence="3">
    <location>
        <begin position="84"/>
        <end position="116"/>
    </location>
</feature>
<feature type="compositionally biased region" description="Acidic residues" evidence="4">
    <location>
        <begin position="30"/>
        <end position="41"/>
    </location>
</feature>
<dbReference type="InterPro" id="IPR002110">
    <property type="entry name" value="Ankyrin_rpt"/>
</dbReference>
<accession>A0A1W0WM42</accession>
<evidence type="ECO:0000256" key="4">
    <source>
        <dbReference type="SAM" id="MobiDB-lite"/>
    </source>
</evidence>
<sequence>MDLSDDTDLPLEDEDFMHLLEQIKANLAPADEEDDSEEEPEIDPRTIADPQERFLYAAEKNHLDLVRAMLDANPNLIHTRDSPDNYSALHRAAYNNHVEVLRELIRRGGDVNARTLEGRTPLHSACFWNCLDAARVLLENGADINAQSMNGLTPLHLAASRKDARDLVALLLATPGVDPSIQSSAGEYASEIARRSGPFYDLFNGGDCAEMQDAS</sequence>